<evidence type="ECO:0000313" key="2">
    <source>
        <dbReference type="Proteomes" id="UP001589595"/>
    </source>
</evidence>
<sequence>MNDGTDEAIAAVERWADRTVAEATLLDGGEVGTVRRLDLADGRRVVAKAGPTTRASRPGCSGTCARRAGSACQRSTTSATACSCWSTSRTTAAPR</sequence>
<dbReference type="AlphaFoldDB" id="A0ABD5MRG8"/>
<dbReference type="Proteomes" id="UP001589595">
    <property type="component" value="Unassembled WGS sequence"/>
</dbReference>
<comment type="caution">
    <text evidence="1">The sequence shown here is derived from an EMBL/GenBank/DDBJ whole genome shotgun (WGS) entry which is preliminary data.</text>
</comment>
<dbReference type="Gene3D" id="3.30.200.20">
    <property type="entry name" value="Phosphorylase Kinase, domain 1"/>
    <property type="match status" value="1"/>
</dbReference>
<keyword evidence="2" id="KW-1185">Reference proteome</keyword>
<dbReference type="RefSeq" id="WP_222921225.1">
    <property type="nucleotide sequence ID" value="NZ_CP082286.1"/>
</dbReference>
<name>A0ABD5MRG8_9EURY</name>
<proteinExistence type="predicted"/>
<dbReference type="GeneID" id="67211317"/>
<reference evidence="1" key="1">
    <citation type="submission" date="2024-09" db="EMBL/GenBank/DDBJ databases">
        <authorList>
            <person name="Sun Q."/>
        </authorList>
    </citation>
    <scope>NUCLEOTIDE SEQUENCE [LARGE SCALE GENOMIC DNA]</scope>
    <source>
        <strain evidence="1">JCM 31273</strain>
    </source>
</reference>
<accession>A0ABD5MRG8</accession>
<gene>
    <name evidence="1" type="ORF">ACFFOL_14610</name>
</gene>
<organism evidence="1 2">
    <name type="scientific">Halobaculum roseum</name>
    <dbReference type="NCBI Taxonomy" id="2175149"/>
    <lineage>
        <taxon>Archaea</taxon>
        <taxon>Methanobacteriati</taxon>
        <taxon>Methanobacteriota</taxon>
        <taxon>Stenosarchaea group</taxon>
        <taxon>Halobacteria</taxon>
        <taxon>Halobacteriales</taxon>
        <taxon>Haloferacaceae</taxon>
        <taxon>Halobaculum</taxon>
    </lineage>
</organism>
<protein>
    <submittedName>
        <fullName evidence="1">Uncharacterized protein</fullName>
    </submittedName>
</protein>
<evidence type="ECO:0000313" key="1">
    <source>
        <dbReference type="EMBL" id="MFB9825399.1"/>
    </source>
</evidence>
<dbReference type="EMBL" id="JBHMAJ010000009">
    <property type="protein sequence ID" value="MFB9825399.1"/>
    <property type="molecule type" value="Genomic_DNA"/>
</dbReference>